<dbReference type="AlphaFoldDB" id="A0A108U9R3"/>
<dbReference type="EMBL" id="JAJA02000001">
    <property type="protein sequence ID" value="KWS05155.1"/>
    <property type="molecule type" value="Genomic_DNA"/>
</dbReference>
<keyword evidence="2" id="KW-1185">Reference proteome</keyword>
<accession>A0A108U9R3</accession>
<reference evidence="1 2" key="1">
    <citation type="journal article" date="2014" name="Genome Announc.">
        <title>Draft Genome Sequence of Lysobacter capsici AZ78, a Bacterium Antagonistic to Plant-Pathogenic Oomycetes.</title>
        <authorList>
            <person name="Puopolo G."/>
            <person name="Sonego P."/>
            <person name="Engelen K."/>
            <person name="Pertot I."/>
        </authorList>
    </citation>
    <scope>NUCLEOTIDE SEQUENCE [LARGE SCALE GENOMIC DNA]</scope>
    <source>
        <strain evidence="1 2">AZ78</strain>
    </source>
</reference>
<organism evidence="1 2">
    <name type="scientific">Lysobacter capsici AZ78</name>
    <dbReference type="NCBI Taxonomy" id="1444315"/>
    <lineage>
        <taxon>Bacteria</taxon>
        <taxon>Pseudomonadati</taxon>
        <taxon>Pseudomonadota</taxon>
        <taxon>Gammaproteobacteria</taxon>
        <taxon>Lysobacterales</taxon>
        <taxon>Lysobacteraceae</taxon>
        <taxon>Lysobacter</taxon>
    </lineage>
</organism>
<comment type="caution">
    <text evidence="1">The sequence shown here is derived from an EMBL/GenBank/DDBJ whole genome shotgun (WGS) entry which is preliminary data.</text>
</comment>
<dbReference type="CDD" id="cd20897">
    <property type="entry name" value="Smlt3025-like"/>
    <property type="match status" value="1"/>
</dbReference>
<proteinExistence type="predicted"/>
<protein>
    <submittedName>
        <fullName evidence="1">Uncharacterized protein</fullName>
    </submittedName>
</protein>
<evidence type="ECO:0000313" key="1">
    <source>
        <dbReference type="EMBL" id="KWS05155.1"/>
    </source>
</evidence>
<dbReference type="InterPro" id="IPR049732">
    <property type="entry name" value="Smlt3025-like"/>
</dbReference>
<sequence length="247" mass="28228">MTDAAVASPYNDKPVLAKLGPHRFEIPANYFDTQLGPDFQGNMRLIVQWPDLQPLAPGERYFEGGEQRFARNIDITPNYIDRVPLQTSLDRALISNVDSEQKRREDPTLNPDLRLPGEPVFGLTPYYTDFAKVDAYNLKVYGDKTSRAGDRDSLFNNDWFVARDADGALTTVIKCTSREMPDGAEIEGAALRLLGTPKLSMCSHDFTIARYNARINVSYLRVFMQDWKKIEQRVRDLFDQYHINDAR</sequence>
<evidence type="ECO:0000313" key="2">
    <source>
        <dbReference type="Proteomes" id="UP000023435"/>
    </source>
</evidence>
<gene>
    <name evidence="1" type="ORF">AZ78_2706</name>
</gene>
<name>A0A108U9R3_9GAMM</name>
<dbReference type="Proteomes" id="UP000023435">
    <property type="component" value="Unassembled WGS sequence"/>
</dbReference>